<organism evidence="6 7">
    <name type="scientific">Cryptosporidium ubiquitum</name>
    <dbReference type="NCBI Taxonomy" id="857276"/>
    <lineage>
        <taxon>Eukaryota</taxon>
        <taxon>Sar</taxon>
        <taxon>Alveolata</taxon>
        <taxon>Apicomplexa</taxon>
        <taxon>Conoidasida</taxon>
        <taxon>Coccidia</taxon>
        <taxon>Eucoccidiorida</taxon>
        <taxon>Eimeriorina</taxon>
        <taxon>Cryptosporidiidae</taxon>
        <taxon>Cryptosporidium</taxon>
    </lineage>
</organism>
<evidence type="ECO:0000256" key="1">
    <source>
        <dbReference type="ARBA" id="ARBA00022723"/>
    </source>
</evidence>
<keyword evidence="3 4" id="KW-0862">Zinc</keyword>
<dbReference type="AlphaFoldDB" id="A0A1J4MR31"/>
<dbReference type="RefSeq" id="XP_028876356.1">
    <property type="nucleotide sequence ID" value="XM_029018882.1"/>
</dbReference>
<evidence type="ECO:0000256" key="2">
    <source>
        <dbReference type="ARBA" id="ARBA00022771"/>
    </source>
</evidence>
<name>A0A1J4MR31_9CRYT</name>
<dbReference type="InterPro" id="IPR045234">
    <property type="entry name" value="Unkempt-like"/>
</dbReference>
<dbReference type="VEuPathDB" id="CryptoDB:cubi_01870"/>
<comment type="caution">
    <text evidence="6">The sequence shown here is derived from an EMBL/GenBank/DDBJ whole genome shotgun (WGS) entry which is preliminary data.</text>
</comment>
<dbReference type="GeneID" id="39978661"/>
<gene>
    <name evidence="6" type="ORF">cubi_01870</name>
</gene>
<dbReference type="OrthoDB" id="20534at2759"/>
<reference evidence="6 7" key="1">
    <citation type="submission" date="2016-10" db="EMBL/GenBank/DDBJ databases">
        <title>Reductive evolution of mitochondrial metabolism and differential evolution of invasion-related proteins in Cryptosporidium.</title>
        <authorList>
            <person name="Liu S."/>
            <person name="Roellig D.M."/>
            <person name="Guo Y."/>
            <person name="Li N."/>
            <person name="Frace M.A."/>
            <person name="Tang K."/>
            <person name="Zhang L."/>
            <person name="Feng Y."/>
            <person name="Xiao L."/>
        </authorList>
    </citation>
    <scope>NUCLEOTIDE SEQUENCE [LARGE SCALE GENOMIC DNA]</scope>
    <source>
        <strain evidence="6">39726</strain>
    </source>
</reference>
<keyword evidence="1 4" id="KW-0479">Metal-binding</keyword>
<dbReference type="EMBL" id="LRBP01000001">
    <property type="protein sequence ID" value="OII75349.1"/>
    <property type="molecule type" value="Genomic_DNA"/>
</dbReference>
<keyword evidence="2 4" id="KW-0863">Zinc-finger</keyword>
<feature type="domain" description="C3H1-type" evidence="5">
    <location>
        <begin position="74"/>
        <end position="101"/>
    </location>
</feature>
<dbReference type="GO" id="GO:0008270">
    <property type="term" value="F:zinc ion binding"/>
    <property type="evidence" value="ECO:0007669"/>
    <property type="project" value="UniProtKB-KW"/>
</dbReference>
<evidence type="ECO:0000259" key="5">
    <source>
        <dbReference type="PROSITE" id="PS50103"/>
    </source>
</evidence>
<evidence type="ECO:0000313" key="6">
    <source>
        <dbReference type="EMBL" id="OII75349.1"/>
    </source>
</evidence>
<evidence type="ECO:0000256" key="4">
    <source>
        <dbReference type="PROSITE-ProRule" id="PRU00723"/>
    </source>
</evidence>
<sequence length="340" mass="39688">MNNARTVFELNGHDESTHCAGNQKSKNPLVKDDRSIINASHKEPSNEKFDEIKDKPCRKEFYYSNVLTKEQLNNFRTVLCNDHLNSNCIDPETCFNSHCTAWQRRNPTKYKYSSTICPDIDFSRKGAKGRMSLNCRCRKGKYCEFAHTKEEELYHPDTYKTKKCNAFPNCKRFYCPFIHEIEKNLKEKINSNIIPSISENEKSNEKSRMMEIFCPDSQNEFKRISEVNIGELKQELLMKLVNCQKFVLEEKYSSAQNIAEDFISMIKSLCRSYFLPGIFSVSSNSNIINSECEFLYTEKMTDNASNNHMKDAFHFSLNLNHFLKDEELKRNCSLGDLFTQ</sequence>
<dbReference type="PANTHER" id="PTHR14493:SF50">
    <property type="entry name" value="RING FINGER PROTEIN UNKEMPT"/>
    <property type="match status" value="1"/>
</dbReference>
<dbReference type="Proteomes" id="UP000186176">
    <property type="component" value="Unassembled WGS sequence"/>
</dbReference>
<proteinExistence type="predicted"/>
<feature type="zinc finger region" description="C3H1-type" evidence="4">
    <location>
        <begin position="74"/>
        <end position="101"/>
    </location>
</feature>
<accession>A0A1J4MR31</accession>
<evidence type="ECO:0000256" key="3">
    <source>
        <dbReference type="ARBA" id="ARBA00022833"/>
    </source>
</evidence>
<keyword evidence="7" id="KW-1185">Reference proteome</keyword>
<evidence type="ECO:0000313" key="7">
    <source>
        <dbReference type="Proteomes" id="UP000186176"/>
    </source>
</evidence>
<protein>
    <submittedName>
        <fullName evidence="6">ZF-CCCH zinc finger domain-containing protein</fullName>
    </submittedName>
</protein>
<dbReference type="PANTHER" id="PTHR14493">
    <property type="entry name" value="UNKEMPT FAMILY MEMBER"/>
    <property type="match status" value="1"/>
</dbReference>
<dbReference type="SMART" id="SM00356">
    <property type="entry name" value="ZnF_C3H1"/>
    <property type="match status" value="3"/>
</dbReference>
<dbReference type="PROSITE" id="PS50103">
    <property type="entry name" value="ZF_C3H1"/>
    <property type="match status" value="1"/>
</dbReference>
<dbReference type="InterPro" id="IPR000571">
    <property type="entry name" value="Znf_CCCH"/>
</dbReference>